<evidence type="ECO:0000256" key="6">
    <source>
        <dbReference type="SAM" id="MobiDB-lite"/>
    </source>
</evidence>
<proteinExistence type="predicted"/>
<dbReference type="AlphaFoldDB" id="A0A7S3YE98"/>
<evidence type="ECO:0000259" key="7">
    <source>
        <dbReference type="PROSITE" id="PS00028"/>
    </source>
</evidence>
<accession>A0A7S3YE98</accession>
<dbReference type="SMART" id="SM00355">
    <property type="entry name" value="ZnF_C2H2"/>
    <property type="match status" value="2"/>
</dbReference>
<gene>
    <name evidence="8" type="ORF">LGLO00237_LOCUS3393</name>
</gene>
<keyword evidence="3" id="KW-0863">Zinc-finger</keyword>
<protein>
    <recommendedName>
        <fullName evidence="7">C2H2-type domain-containing protein</fullName>
    </recommendedName>
</protein>
<dbReference type="PANTHER" id="PTHR23215">
    <property type="entry name" value="ZINC FINGER PROTEIN 207"/>
    <property type="match status" value="1"/>
</dbReference>
<dbReference type="GO" id="GO:0008270">
    <property type="term" value="F:zinc ion binding"/>
    <property type="evidence" value="ECO:0007669"/>
    <property type="project" value="UniProtKB-KW"/>
</dbReference>
<dbReference type="EMBL" id="HBIV01004801">
    <property type="protein sequence ID" value="CAE0649013.1"/>
    <property type="molecule type" value="Transcribed_RNA"/>
</dbReference>
<dbReference type="PROSITE" id="PS00028">
    <property type="entry name" value="ZINC_FINGER_C2H2_1"/>
    <property type="match status" value="2"/>
</dbReference>
<evidence type="ECO:0000256" key="5">
    <source>
        <dbReference type="ARBA" id="ARBA00023242"/>
    </source>
</evidence>
<evidence type="ECO:0000256" key="1">
    <source>
        <dbReference type="ARBA" id="ARBA00004123"/>
    </source>
</evidence>
<dbReference type="GO" id="GO:0005634">
    <property type="term" value="C:nucleus"/>
    <property type="evidence" value="ECO:0007669"/>
    <property type="project" value="UniProtKB-SubCell"/>
</dbReference>
<evidence type="ECO:0000313" key="8">
    <source>
        <dbReference type="EMBL" id="CAE0649013.1"/>
    </source>
</evidence>
<name>A0A7S3YE98_9EUKA</name>
<feature type="domain" description="C2H2-type" evidence="7">
    <location>
        <begin position="18"/>
        <end position="39"/>
    </location>
</feature>
<feature type="domain" description="C2H2-type" evidence="7">
    <location>
        <begin position="42"/>
        <end position="63"/>
    </location>
</feature>
<comment type="subcellular location">
    <subcellularLocation>
        <location evidence="1">Nucleus</location>
    </subcellularLocation>
</comment>
<dbReference type="CDD" id="cd20908">
    <property type="entry name" value="SUF4-like"/>
    <property type="match status" value="1"/>
</dbReference>
<reference evidence="8" key="1">
    <citation type="submission" date="2021-01" db="EMBL/GenBank/DDBJ databases">
        <authorList>
            <person name="Corre E."/>
            <person name="Pelletier E."/>
            <person name="Niang G."/>
            <person name="Scheremetjew M."/>
            <person name="Finn R."/>
            <person name="Kale V."/>
            <person name="Holt S."/>
            <person name="Cochrane G."/>
            <person name="Meng A."/>
            <person name="Brown T."/>
            <person name="Cohen L."/>
        </authorList>
    </citation>
    <scope>NUCLEOTIDE SEQUENCE</scope>
    <source>
        <strain evidence="8">CCCM811</strain>
    </source>
</reference>
<dbReference type="InterPro" id="IPR013087">
    <property type="entry name" value="Znf_C2H2_type"/>
</dbReference>
<keyword evidence="2" id="KW-0479">Metal-binding</keyword>
<evidence type="ECO:0000256" key="3">
    <source>
        <dbReference type="ARBA" id="ARBA00022771"/>
    </source>
</evidence>
<dbReference type="PANTHER" id="PTHR23215:SF0">
    <property type="entry name" value="BUB3-INTERACTING AND GLEBS MOTIF-CONTAINING PROTEIN ZNF207"/>
    <property type="match status" value="1"/>
</dbReference>
<keyword evidence="5" id="KW-0539">Nucleus</keyword>
<feature type="compositionally biased region" description="Pro residues" evidence="6">
    <location>
        <begin position="165"/>
        <end position="184"/>
    </location>
</feature>
<keyword evidence="4" id="KW-0862">Zinc</keyword>
<sequence length="247" mass="28037">MGRKRKNKNKEKPRKPFCYYCDREFIDEKVLVRHQKAKHFTCQHCYKKLGTVKGLLIHVAQLHKEVLTSIPGCKEGRENLELVISGMNGVPQEIINEHYGIEPDKKQKVGTMAQHAMPNTTIPPVPHMPMMGYPPHPMYGRPPMMHYPPYGMMPPPHMMHGYPPQRYPPQMPPPPPNAQPPPLFPVQQHTAAPTPPSQVPPANGKQVPVAIDSKLVFIFKGDDGVSMVRSINVRFCKMHFTFSMQQG</sequence>
<evidence type="ECO:0000256" key="2">
    <source>
        <dbReference type="ARBA" id="ARBA00022723"/>
    </source>
</evidence>
<dbReference type="Gene3D" id="3.30.160.60">
    <property type="entry name" value="Classic Zinc Finger"/>
    <property type="match status" value="1"/>
</dbReference>
<feature type="region of interest" description="Disordered" evidence="6">
    <location>
        <begin position="164"/>
        <end position="205"/>
    </location>
</feature>
<evidence type="ECO:0000256" key="4">
    <source>
        <dbReference type="ARBA" id="ARBA00022833"/>
    </source>
</evidence>
<organism evidence="8">
    <name type="scientific">Lotharella globosa</name>
    <dbReference type="NCBI Taxonomy" id="91324"/>
    <lineage>
        <taxon>Eukaryota</taxon>
        <taxon>Sar</taxon>
        <taxon>Rhizaria</taxon>
        <taxon>Cercozoa</taxon>
        <taxon>Chlorarachniophyceae</taxon>
        <taxon>Lotharella</taxon>
    </lineage>
</organism>